<feature type="transmembrane region" description="Helical" evidence="2">
    <location>
        <begin position="179"/>
        <end position="197"/>
    </location>
</feature>
<proteinExistence type="predicted"/>
<feature type="transmembrane region" description="Helical" evidence="2">
    <location>
        <begin position="147"/>
        <end position="167"/>
    </location>
</feature>
<dbReference type="AlphaFoldDB" id="A0A3L8P1R0"/>
<name>A0A3L8P1R0_9ACTN</name>
<evidence type="ECO:0000256" key="1">
    <source>
        <dbReference type="SAM" id="MobiDB-lite"/>
    </source>
</evidence>
<feature type="region of interest" description="Disordered" evidence="1">
    <location>
        <begin position="320"/>
        <end position="339"/>
    </location>
</feature>
<evidence type="ECO:0000256" key="2">
    <source>
        <dbReference type="SAM" id="Phobius"/>
    </source>
</evidence>
<keyword evidence="2" id="KW-1133">Transmembrane helix</keyword>
<dbReference type="EMBL" id="RDBE01000007">
    <property type="protein sequence ID" value="RLV48897.1"/>
    <property type="molecule type" value="Genomic_DNA"/>
</dbReference>
<dbReference type="RefSeq" id="WP_121806001.1">
    <property type="nucleotide sequence ID" value="NZ_RDBE01000007.1"/>
</dbReference>
<keyword evidence="2" id="KW-0472">Membrane</keyword>
<dbReference type="Proteomes" id="UP000281708">
    <property type="component" value="Unassembled WGS sequence"/>
</dbReference>
<keyword evidence="4" id="KW-1185">Reference proteome</keyword>
<evidence type="ECO:0000313" key="4">
    <source>
        <dbReference type="Proteomes" id="UP000281708"/>
    </source>
</evidence>
<organism evidence="3 4">
    <name type="scientific">Nocardioides mangrovicus</name>
    <dbReference type="NCBI Taxonomy" id="2478913"/>
    <lineage>
        <taxon>Bacteria</taxon>
        <taxon>Bacillati</taxon>
        <taxon>Actinomycetota</taxon>
        <taxon>Actinomycetes</taxon>
        <taxon>Propionibacteriales</taxon>
        <taxon>Nocardioidaceae</taxon>
        <taxon>Nocardioides</taxon>
    </lineage>
</organism>
<evidence type="ECO:0000313" key="3">
    <source>
        <dbReference type="EMBL" id="RLV48897.1"/>
    </source>
</evidence>
<dbReference type="OrthoDB" id="5185521at2"/>
<accession>A0A3L8P1R0</accession>
<protein>
    <submittedName>
        <fullName evidence="3">Uncharacterized protein</fullName>
    </submittedName>
</protein>
<keyword evidence="2" id="KW-0812">Transmembrane</keyword>
<comment type="caution">
    <text evidence="3">The sequence shown here is derived from an EMBL/GenBank/DDBJ whole genome shotgun (WGS) entry which is preliminary data.</text>
</comment>
<sequence length="339" mass="35955">MTDTEVLSPEVRDFVERVRHHLRDLGEEERQELTEGLEADLAELVAERGTGVLGDPADYAEELRTAAGLGGRRRRRRPTVGGTDGWLDAAHARWDAVVSAAPGGVAGLLESLRPVWWVLRAWVAAEVVDLWLGDFPYSWVPSMLGPLGWAATLVAVVISVQLGRGVLPLGPLRGLARRLLLLALNVFAIVMLVPATVNLPTGTDVQDAYGEADDYVVPHLAFNGNGVQNVYPYDAAGRPLTGVQLVDQDGRRLSVVGNHCQTFWTNGKKDVYSAFPVPSRAENPNTARCTGPTTVDFPLASLPPVTLPATVAAAVAGATPSAGQSVGPSVGQSVGPAAR</sequence>
<gene>
    <name evidence="3" type="ORF">D9V37_09875</name>
</gene>
<reference evidence="3 4" key="1">
    <citation type="submission" date="2018-10" db="EMBL/GenBank/DDBJ databases">
        <title>Marmoricola sp. 4Q3S-7 whole genome shotgun sequence.</title>
        <authorList>
            <person name="Li F."/>
        </authorList>
    </citation>
    <scope>NUCLEOTIDE SEQUENCE [LARGE SCALE GENOMIC DNA]</scope>
    <source>
        <strain evidence="3 4">4Q3S-7</strain>
    </source>
</reference>